<proteinExistence type="predicted"/>
<protein>
    <submittedName>
        <fullName evidence="2">Uncharacterized protein</fullName>
    </submittedName>
</protein>
<evidence type="ECO:0000256" key="1">
    <source>
        <dbReference type="SAM" id="MobiDB-lite"/>
    </source>
</evidence>
<name>A0A392RW60_9FABA</name>
<feature type="compositionally biased region" description="Basic and acidic residues" evidence="1">
    <location>
        <begin position="11"/>
        <end position="20"/>
    </location>
</feature>
<organism evidence="2 3">
    <name type="scientific">Trifolium medium</name>
    <dbReference type="NCBI Taxonomy" id="97028"/>
    <lineage>
        <taxon>Eukaryota</taxon>
        <taxon>Viridiplantae</taxon>
        <taxon>Streptophyta</taxon>
        <taxon>Embryophyta</taxon>
        <taxon>Tracheophyta</taxon>
        <taxon>Spermatophyta</taxon>
        <taxon>Magnoliopsida</taxon>
        <taxon>eudicotyledons</taxon>
        <taxon>Gunneridae</taxon>
        <taxon>Pentapetalae</taxon>
        <taxon>rosids</taxon>
        <taxon>fabids</taxon>
        <taxon>Fabales</taxon>
        <taxon>Fabaceae</taxon>
        <taxon>Papilionoideae</taxon>
        <taxon>50 kb inversion clade</taxon>
        <taxon>NPAAA clade</taxon>
        <taxon>Hologalegina</taxon>
        <taxon>IRL clade</taxon>
        <taxon>Trifolieae</taxon>
        <taxon>Trifolium</taxon>
    </lineage>
</organism>
<feature type="non-terminal residue" evidence="2">
    <location>
        <position position="1"/>
    </location>
</feature>
<feature type="region of interest" description="Disordered" evidence="1">
    <location>
        <begin position="1"/>
        <end position="20"/>
    </location>
</feature>
<keyword evidence="3" id="KW-1185">Reference proteome</keyword>
<comment type="caution">
    <text evidence="2">The sequence shown here is derived from an EMBL/GenBank/DDBJ whole genome shotgun (WGS) entry which is preliminary data.</text>
</comment>
<evidence type="ECO:0000313" key="2">
    <source>
        <dbReference type="EMBL" id="MCI40397.1"/>
    </source>
</evidence>
<accession>A0A392RW60</accession>
<sequence length="119" mass="13573">GSFKLRFNQSRFERKEGDKKNEERVWAKVVEQGEGSDHRSFKAALVKATGKQKIEEVEEVLQVEVDRSILKELERSFVGKLALKVEVQRIKTTLYMEGFAHISVTDMGGDMVLISSPKM</sequence>
<dbReference type="EMBL" id="LXQA010279295">
    <property type="protein sequence ID" value="MCI40397.1"/>
    <property type="molecule type" value="Genomic_DNA"/>
</dbReference>
<feature type="non-terminal residue" evidence="2">
    <location>
        <position position="119"/>
    </location>
</feature>
<dbReference type="Proteomes" id="UP000265520">
    <property type="component" value="Unassembled WGS sequence"/>
</dbReference>
<evidence type="ECO:0000313" key="3">
    <source>
        <dbReference type="Proteomes" id="UP000265520"/>
    </source>
</evidence>
<dbReference type="AlphaFoldDB" id="A0A392RW60"/>
<reference evidence="2 3" key="1">
    <citation type="journal article" date="2018" name="Front. Plant Sci.">
        <title>Red Clover (Trifolium pratense) and Zigzag Clover (T. medium) - A Picture of Genomic Similarities and Differences.</title>
        <authorList>
            <person name="Dluhosova J."/>
            <person name="Istvanek J."/>
            <person name="Nedelnik J."/>
            <person name="Repkova J."/>
        </authorList>
    </citation>
    <scope>NUCLEOTIDE SEQUENCE [LARGE SCALE GENOMIC DNA]</scope>
    <source>
        <strain evidence="3">cv. 10/8</strain>
        <tissue evidence="2">Leaf</tissue>
    </source>
</reference>